<accession>A0A5N6QC99</accession>
<feature type="region of interest" description="Disordered" evidence="1">
    <location>
        <begin position="1"/>
        <end position="30"/>
    </location>
</feature>
<evidence type="ECO:0000313" key="2">
    <source>
        <dbReference type="EMBL" id="KAE7996091.1"/>
    </source>
</evidence>
<reference evidence="2 3" key="1">
    <citation type="submission" date="2019-06" db="EMBL/GenBank/DDBJ databases">
        <title>A chromosomal-level reference genome of Carpinus fangiana (Coryloideae, Betulaceae).</title>
        <authorList>
            <person name="Yang X."/>
            <person name="Wang Z."/>
            <person name="Zhang L."/>
            <person name="Hao G."/>
            <person name="Liu J."/>
            <person name="Yang Y."/>
        </authorList>
    </citation>
    <scope>NUCLEOTIDE SEQUENCE [LARGE SCALE GENOMIC DNA]</scope>
    <source>
        <strain evidence="2">Cfa_2016G</strain>
        <tissue evidence="2">Leaf</tissue>
    </source>
</reference>
<protein>
    <submittedName>
        <fullName evidence="2">Uncharacterized protein</fullName>
    </submittedName>
</protein>
<dbReference type="AlphaFoldDB" id="A0A5N6QC99"/>
<sequence>MASDYPFFEDNDKGEQGCGSSGGVSGDSCVGGSGRACGRAEIERDCGGRLRFFSDNDKDEQGCGSGRGVDGDLCVRASEEAEIE</sequence>
<dbReference type="Proteomes" id="UP000327013">
    <property type="component" value="Chromosome 1"/>
</dbReference>
<gene>
    <name evidence="2" type="ORF">FH972_000839</name>
</gene>
<keyword evidence="3" id="KW-1185">Reference proteome</keyword>
<proteinExistence type="predicted"/>
<evidence type="ECO:0000256" key="1">
    <source>
        <dbReference type="SAM" id="MobiDB-lite"/>
    </source>
</evidence>
<organism evidence="2 3">
    <name type="scientific">Carpinus fangiana</name>
    <dbReference type="NCBI Taxonomy" id="176857"/>
    <lineage>
        <taxon>Eukaryota</taxon>
        <taxon>Viridiplantae</taxon>
        <taxon>Streptophyta</taxon>
        <taxon>Embryophyta</taxon>
        <taxon>Tracheophyta</taxon>
        <taxon>Spermatophyta</taxon>
        <taxon>Magnoliopsida</taxon>
        <taxon>eudicotyledons</taxon>
        <taxon>Gunneridae</taxon>
        <taxon>Pentapetalae</taxon>
        <taxon>rosids</taxon>
        <taxon>fabids</taxon>
        <taxon>Fagales</taxon>
        <taxon>Betulaceae</taxon>
        <taxon>Carpinus</taxon>
    </lineage>
</organism>
<name>A0A5N6QC99_9ROSI</name>
<dbReference type="EMBL" id="CM017321">
    <property type="protein sequence ID" value="KAE7996091.1"/>
    <property type="molecule type" value="Genomic_DNA"/>
</dbReference>
<feature type="compositionally biased region" description="Gly residues" evidence="1">
    <location>
        <begin position="16"/>
        <end position="30"/>
    </location>
</feature>
<evidence type="ECO:0000313" key="3">
    <source>
        <dbReference type="Proteomes" id="UP000327013"/>
    </source>
</evidence>